<dbReference type="RefSeq" id="WP_010882873.1">
    <property type="nucleotide sequence ID" value="NC_005043.1"/>
</dbReference>
<dbReference type="EMBL" id="AE009440">
    <property type="protein sequence ID" value="AAP98160.1"/>
    <property type="molecule type" value="Genomic_DNA"/>
</dbReference>
<name>A0ABN3YPV6_CHLPN</name>
<dbReference type="Proteomes" id="UP000000424">
    <property type="component" value="Chromosome"/>
</dbReference>
<organism evidence="2 3">
    <name type="scientific">Chlamydia pneumoniae</name>
    <name type="common">Chlamydophila pneumoniae</name>
    <dbReference type="NCBI Taxonomy" id="83558"/>
    <lineage>
        <taxon>Bacteria</taxon>
        <taxon>Pseudomonadati</taxon>
        <taxon>Chlamydiota</taxon>
        <taxon>Chlamydiia</taxon>
        <taxon>Chlamydiales</taxon>
        <taxon>Chlamydiaceae</taxon>
        <taxon>Chlamydia/Chlamydophila group</taxon>
        <taxon>Chlamydia</taxon>
    </lineage>
</organism>
<feature type="domain" description="Replication-associated protein ORF2/G2P" evidence="1">
    <location>
        <begin position="52"/>
        <end position="112"/>
    </location>
</feature>
<evidence type="ECO:0000313" key="2">
    <source>
        <dbReference type="EMBL" id="AAP98160.1"/>
    </source>
</evidence>
<accession>A0ABN3YPV6</accession>
<dbReference type="GeneID" id="45050267"/>
<protein>
    <recommendedName>
        <fullName evidence="1">Replication-associated protein ORF2/G2P domain-containing protein</fullName>
    </recommendedName>
</protein>
<evidence type="ECO:0000259" key="1">
    <source>
        <dbReference type="Pfam" id="PF23343"/>
    </source>
</evidence>
<evidence type="ECO:0000313" key="3">
    <source>
        <dbReference type="Proteomes" id="UP000000424"/>
    </source>
</evidence>
<dbReference type="Pfam" id="PF23343">
    <property type="entry name" value="REP_ORF2-G2P"/>
    <property type="match status" value="1"/>
</dbReference>
<reference evidence="2" key="1">
    <citation type="submission" date="2002-05" db="EMBL/GenBank/DDBJ databases">
        <title>The genome sequence of Chlamydia pneumoniae TW183 and comparison with other Chlamydia strains based on whole genome sequence analysis.</title>
        <authorList>
            <person name="Geng M.M."/>
            <person name="Schuhmacher A."/>
            <person name="Muehldorfer I."/>
            <person name="Bensch K.W."/>
            <person name="Schaefer K.P."/>
            <person name="Schneider S."/>
            <person name="Pohl T."/>
            <person name="Essig A."/>
            <person name="Marre R."/>
            <person name="Melchers K."/>
        </authorList>
    </citation>
    <scope>NUCLEOTIDE SEQUENCE [LARGE SCALE GENOMIC DNA]</scope>
    <source>
        <strain evidence="2">TW-183</strain>
    </source>
</reference>
<proteinExistence type="predicted"/>
<gene>
    <name evidence="2" type="ordered locus">CpB0227</name>
</gene>
<dbReference type="InterPro" id="IPR056906">
    <property type="entry name" value="ORF2/G2P_dom"/>
</dbReference>
<sequence length="113" mass="13778">MRELNAFELTQPEEYRNRWVLMPCLKCRFCRTQHAKVWSYRCVHEASLYEKNCFLTLTYDDKHLPQYGSLVKLHLQLFLKRLRKMISPHKIRYFECGAYGTKLQRPHYHLLLS</sequence>
<keyword evidence="3" id="KW-1185">Reference proteome</keyword>